<dbReference type="Gramene" id="AET5Gv20204000.4">
    <property type="protein sequence ID" value="AET5Gv20204000.4"/>
    <property type="gene ID" value="AET5Gv20204000"/>
</dbReference>
<evidence type="ECO:0000313" key="3">
    <source>
        <dbReference type="Proteomes" id="UP000015105"/>
    </source>
</evidence>
<proteinExistence type="predicted"/>
<dbReference type="OrthoDB" id="245563at2759"/>
<sequence>MASASFLRPPAAAPPAHPHLRHQGDLRRRHPRHWVRHPGLGPDARTRCRHDSRRAGRARRRCTGVGKTMMDEMAYSINGENAHYGTPSNPCAPAASPAAPPVARPPPSLPVSPTSPRHRQLRQRQGARRLLRHLRPLPFTWTGLHADVQNRRWFARDLATLSCVTDVLMPPVRADASDAELRRPSHVIIPADYLKILGSMEDRTYEILNASAAKVFGNDTVVNNGNIGDFVSSNVPSIGKFMTDLSAVEASSSCVPSLSAISRVMRVLQWHVAFLSVVYIPTYSH</sequence>
<dbReference type="EnsemblPlants" id="AET5Gv20204000.4">
    <property type="protein sequence ID" value="AET5Gv20204000.4"/>
    <property type="gene ID" value="AET5Gv20204000"/>
</dbReference>
<dbReference type="Gramene" id="AET5Gv20204000.2">
    <property type="protein sequence ID" value="AET5Gv20204000.2"/>
    <property type="gene ID" value="AET5Gv20204000"/>
</dbReference>
<dbReference type="Proteomes" id="UP000015105">
    <property type="component" value="Chromosome 5D"/>
</dbReference>
<reference evidence="2" key="5">
    <citation type="journal article" date="2021" name="G3 (Bethesda)">
        <title>Aegilops tauschii genome assembly Aet v5.0 features greater sequence contiguity and improved annotation.</title>
        <authorList>
            <person name="Wang L."/>
            <person name="Zhu T."/>
            <person name="Rodriguez J.C."/>
            <person name="Deal K.R."/>
            <person name="Dubcovsky J."/>
            <person name="McGuire P.E."/>
            <person name="Lux T."/>
            <person name="Spannagl M."/>
            <person name="Mayer K.F.X."/>
            <person name="Baldrich P."/>
            <person name="Meyers B.C."/>
            <person name="Huo N."/>
            <person name="Gu Y.Q."/>
            <person name="Zhou H."/>
            <person name="Devos K.M."/>
            <person name="Bennetzen J.L."/>
            <person name="Unver T."/>
            <person name="Budak H."/>
            <person name="Gulick P.J."/>
            <person name="Galiba G."/>
            <person name="Kalapos B."/>
            <person name="Nelson D.R."/>
            <person name="Li P."/>
            <person name="You F.M."/>
            <person name="Luo M.C."/>
            <person name="Dvorak J."/>
        </authorList>
    </citation>
    <scope>NUCLEOTIDE SEQUENCE [LARGE SCALE GENOMIC DNA]</scope>
    <source>
        <strain evidence="2">cv. AL8/78</strain>
    </source>
</reference>
<name>A0A453JV15_AEGTS</name>
<feature type="region of interest" description="Disordered" evidence="1">
    <location>
        <begin position="1"/>
        <end position="61"/>
    </location>
</feature>
<evidence type="ECO:0000313" key="2">
    <source>
        <dbReference type="EnsemblPlants" id="AET5Gv20204000.2"/>
    </source>
</evidence>
<feature type="region of interest" description="Disordered" evidence="1">
    <location>
        <begin position="88"/>
        <end position="118"/>
    </location>
</feature>
<reference evidence="3" key="2">
    <citation type="journal article" date="2017" name="Nat. Plants">
        <title>The Aegilops tauschii genome reveals multiple impacts of transposons.</title>
        <authorList>
            <person name="Zhao G."/>
            <person name="Zou C."/>
            <person name="Li K."/>
            <person name="Wang K."/>
            <person name="Li T."/>
            <person name="Gao L."/>
            <person name="Zhang X."/>
            <person name="Wang H."/>
            <person name="Yang Z."/>
            <person name="Liu X."/>
            <person name="Jiang W."/>
            <person name="Mao L."/>
            <person name="Kong X."/>
            <person name="Jiao Y."/>
            <person name="Jia J."/>
        </authorList>
    </citation>
    <scope>NUCLEOTIDE SEQUENCE [LARGE SCALE GENOMIC DNA]</scope>
    <source>
        <strain evidence="3">cv. AL8/78</strain>
    </source>
</reference>
<feature type="compositionally biased region" description="Pro residues" evidence="1">
    <location>
        <begin position="98"/>
        <end position="110"/>
    </location>
</feature>
<organism evidence="2 3">
    <name type="scientific">Aegilops tauschii subsp. strangulata</name>
    <name type="common">Goatgrass</name>
    <dbReference type="NCBI Taxonomy" id="200361"/>
    <lineage>
        <taxon>Eukaryota</taxon>
        <taxon>Viridiplantae</taxon>
        <taxon>Streptophyta</taxon>
        <taxon>Embryophyta</taxon>
        <taxon>Tracheophyta</taxon>
        <taxon>Spermatophyta</taxon>
        <taxon>Magnoliopsida</taxon>
        <taxon>Liliopsida</taxon>
        <taxon>Poales</taxon>
        <taxon>Poaceae</taxon>
        <taxon>BOP clade</taxon>
        <taxon>Pooideae</taxon>
        <taxon>Triticodae</taxon>
        <taxon>Triticeae</taxon>
        <taxon>Triticinae</taxon>
        <taxon>Aegilops</taxon>
    </lineage>
</organism>
<feature type="compositionally biased region" description="Basic residues" evidence="1">
    <location>
        <begin position="47"/>
        <end position="61"/>
    </location>
</feature>
<protein>
    <submittedName>
        <fullName evidence="2">Uncharacterized protein</fullName>
    </submittedName>
</protein>
<dbReference type="STRING" id="200361.A0A453JV15"/>
<reference evidence="2" key="4">
    <citation type="submission" date="2019-03" db="UniProtKB">
        <authorList>
            <consortium name="EnsemblPlants"/>
        </authorList>
    </citation>
    <scope>IDENTIFICATION</scope>
</reference>
<dbReference type="SUPFAM" id="SSF75304">
    <property type="entry name" value="Amidase signature (AS) enzymes"/>
    <property type="match status" value="1"/>
</dbReference>
<keyword evidence="3" id="KW-1185">Reference proteome</keyword>
<feature type="compositionally biased region" description="Low complexity" evidence="1">
    <location>
        <begin position="88"/>
        <end position="97"/>
    </location>
</feature>
<reference evidence="3" key="1">
    <citation type="journal article" date="2014" name="Science">
        <title>Ancient hybridizations among the ancestral genomes of bread wheat.</title>
        <authorList>
            <consortium name="International Wheat Genome Sequencing Consortium,"/>
            <person name="Marcussen T."/>
            <person name="Sandve S.R."/>
            <person name="Heier L."/>
            <person name="Spannagl M."/>
            <person name="Pfeifer M."/>
            <person name="Jakobsen K.S."/>
            <person name="Wulff B.B."/>
            <person name="Steuernagel B."/>
            <person name="Mayer K.F."/>
            <person name="Olsen O.A."/>
        </authorList>
    </citation>
    <scope>NUCLEOTIDE SEQUENCE [LARGE SCALE GENOMIC DNA]</scope>
    <source>
        <strain evidence="3">cv. AL8/78</strain>
    </source>
</reference>
<dbReference type="OMA" id="ATIPMDC"/>
<reference evidence="2" key="3">
    <citation type="journal article" date="2017" name="Nature">
        <title>Genome sequence of the progenitor of the wheat D genome Aegilops tauschii.</title>
        <authorList>
            <person name="Luo M.C."/>
            <person name="Gu Y.Q."/>
            <person name="Puiu D."/>
            <person name="Wang H."/>
            <person name="Twardziok S.O."/>
            <person name="Deal K.R."/>
            <person name="Huo N."/>
            <person name="Zhu T."/>
            <person name="Wang L."/>
            <person name="Wang Y."/>
            <person name="McGuire P.E."/>
            <person name="Liu S."/>
            <person name="Long H."/>
            <person name="Ramasamy R.K."/>
            <person name="Rodriguez J.C."/>
            <person name="Van S.L."/>
            <person name="Yuan L."/>
            <person name="Wang Z."/>
            <person name="Xia Z."/>
            <person name="Xiao L."/>
            <person name="Anderson O.D."/>
            <person name="Ouyang S."/>
            <person name="Liang Y."/>
            <person name="Zimin A.V."/>
            <person name="Pertea G."/>
            <person name="Qi P."/>
            <person name="Bennetzen J.L."/>
            <person name="Dai X."/>
            <person name="Dawson M.W."/>
            <person name="Muller H.G."/>
            <person name="Kugler K."/>
            <person name="Rivarola-Duarte L."/>
            <person name="Spannagl M."/>
            <person name="Mayer K.F.X."/>
            <person name="Lu F.H."/>
            <person name="Bevan M.W."/>
            <person name="Leroy P."/>
            <person name="Li P."/>
            <person name="You F.M."/>
            <person name="Sun Q."/>
            <person name="Liu Z."/>
            <person name="Lyons E."/>
            <person name="Wicker T."/>
            <person name="Salzberg S.L."/>
            <person name="Devos K.M."/>
            <person name="Dvorak J."/>
        </authorList>
    </citation>
    <scope>NUCLEOTIDE SEQUENCE [LARGE SCALE GENOMIC DNA]</scope>
    <source>
        <strain evidence="2">cv. AL8/78</strain>
    </source>
</reference>
<dbReference type="EnsemblPlants" id="AET5Gv20204000.2">
    <property type="protein sequence ID" value="AET5Gv20204000.2"/>
    <property type="gene ID" value="AET5Gv20204000"/>
</dbReference>
<evidence type="ECO:0000256" key="1">
    <source>
        <dbReference type="SAM" id="MobiDB-lite"/>
    </source>
</evidence>
<accession>A0A453JV15</accession>
<feature type="compositionally biased region" description="Basic residues" evidence="1">
    <location>
        <begin position="27"/>
        <end position="36"/>
    </location>
</feature>
<dbReference type="PANTHER" id="PTHR46310">
    <property type="entry name" value="AMIDASE 1"/>
    <property type="match status" value="1"/>
</dbReference>
<dbReference type="InterPro" id="IPR036928">
    <property type="entry name" value="AS_sf"/>
</dbReference>
<dbReference type="PANTHER" id="PTHR46310:SF7">
    <property type="entry name" value="AMIDASE 1"/>
    <property type="match status" value="1"/>
</dbReference>
<dbReference type="AlphaFoldDB" id="A0A453JV15"/>